<keyword evidence="2" id="KW-1185">Reference proteome</keyword>
<comment type="caution">
    <text evidence="1">The sequence shown here is derived from an EMBL/GenBank/DDBJ whole genome shotgun (WGS) entry which is preliminary data.</text>
</comment>
<proteinExistence type="predicted"/>
<accession>A0AAD7IEI4</accession>
<reference evidence="1" key="1">
    <citation type="submission" date="2023-03" db="EMBL/GenBank/DDBJ databases">
        <title>Massive genome expansion in bonnet fungi (Mycena s.s.) driven by repeated elements and novel gene families across ecological guilds.</title>
        <authorList>
            <consortium name="Lawrence Berkeley National Laboratory"/>
            <person name="Harder C.B."/>
            <person name="Miyauchi S."/>
            <person name="Viragh M."/>
            <person name="Kuo A."/>
            <person name="Thoen E."/>
            <person name="Andreopoulos B."/>
            <person name="Lu D."/>
            <person name="Skrede I."/>
            <person name="Drula E."/>
            <person name="Henrissat B."/>
            <person name="Morin E."/>
            <person name="Kohler A."/>
            <person name="Barry K."/>
            <person name="LaButti K."/>
            <person name="Morin E."/>
            <person name="Salamov A."/>
            <person name="Lipzen A."/>
            <person name="Mereny Z."/>
            <person name="Hegedus B."/>
            <person name="Baldrian P."/>
            <person name="Stursova M."/>
            <person name="Weitz H."/>
            <person name="Taylor A."/>
            <person name="Grigoriev I.V."/>
            <person name="Nagy L.G."/>
            <person name="Martin F."/>
            <person name="Kauserud H."/>
        </authorList>
    </citation>
    <scope>NUCLEOTIDE SEQUENCE</scope>
    <source>
        <strain evidence="1">CBHHK188m</strain>
    </source>
</reference>
<protein>
    <submittedName>
        <fullName evidence="1">Uncharacterized protein</fullName>
    </submittedName>
</protein>
<dbReference type="Proteomes" id="UP001215280">
    <property type="component" value="Unassembled WGS sequence"/>
</dbReference>
<dbReference type="EMBL" id="JARJLG010000128">
    <property type="protein sequence ID" value="KAJ7740196.1"/>
    <property type="molecule type" value="Genomic_DNA"/>
</dbReference>
<name>A0AAD7IEI4_9AGAR</name>
<evidence type="ECO:0000313" key="2">
    <source>
        <dbReference type="Proteomes" id="UP001215280"/>
    </source>
</evidence>
<evidence type="ECO:0000313" key="1">
    <source>
        <dbReference type="EMBL" id="KAJ7740196.1"/>
    </source>
</evidence>
<gene>
    <name evidence="1" type="ORF">DFH07DRAFT_965381</name>
</gene>
<sequence>MPRENADYLRQFIMAQIHINRADIVRVWKEEGPTRTPLVSFNFTDDPNGVMVVGKRCLDVAPGNTRDFGIYVAESKSVVDGQICFGSRWEEAIALPARDEDAVACIFVPQGDAPKGEWVSFGMKEELVSAEGTVFERLVQTVKEGLQ</sequence>
<organism evidence="1 2">
    <name type="scientific">Mycena maculata</name>
    <dbReference type="NCBI Taxonomy" id="230809"/>
    <lineage>
        <taxon>Eukaryota</taxon>
        <taxon>Fungi</taxon>
        <taxon>Dikarya</taxon>
        <taxon>Basidiomycota</taxon>
        <taxon>Agaricomycotina</taxon>
        <taxon>Agaricomycetes</taxon>
        <taxon>Agaricomycetidae</taxon>
        <taxon>Agaricales</taxon>
        <taxon>Marasmiineae</taxon>
        <taxon>Mycenaceae</taxon>
        <taxon>Mycena</taxon>
    </lineage>
</organism>
<dbReference type="AlphaFoldDB" id="A0AAD7IEI4"/>